<evidence type="ECO:0000256" key="1">
    <source>
        <dbReference type="SAM" id="MobiDB-lite"/>
    </source>
</evidence>
<keyword evidence="2" id="KW-0812">Transmembrane</keyword>
<accession>A0A9D1LIS4</accession>
<comment type="caution">
    <text evidence="3">The sequence shown here is derived from an EMBL/GenBank/DDBJ whole genome shotgun (WGS) entry which is preliminary data.</text>
</comment>
<keyword evidence="2" id="KW-0472">Membrane</keyword>
<sequence>MNKSDNLARALRTFEPAHEPYQRKRPKLERVDSPLAKPAKKKRSKAFMAVLTMFYVVALCVVLICGQITLAEANNTLREKNSELSVLSSETTRLNLQLNSMMSLNNIETQATTRLGLSEPKQSQTQYIVVDRSNEVTRPEADDSWWDKLMDLLESMMEKITG</sequence>
<dbReference type="AlphaFoldDB" id="A0A9D1LIS4"/>
<dbReference type="EMBL" id="DVMX01000019">
    <property type="protein sequence ID" value="HIU41125.1"/>
    <property type="molecule type" value="Genomic_DNA"/>
</dbReference>
<protein>
    <submittedName>
        <fullName evidence="3">Cell division protein FtsL</fullName>
    </submittedName>
</protein>
<proteinExistence type="predicted"/>
<evidence type="ECO:0000256" key="2">
    <source>
        <dbReference type="SAM" id="Phobius"/>
    </source>
</evidence>
<organism evidence="3 4">
    <name type="scientific">Candidatus Egerieicola faecale</name>
    <dbReference type="NCBI Taxonomy" id="2840774"/>
    <lineage>
        <taxon>Bacteria</taxon>
        <taxon>Bacillati</taxon>
        <taxon>Bacillota</taxon>
        <taxon>Clostridia</taxon>
        <taxon>Eubacteriales</taxon>
        <taxon>Oscillospiraceae</taxon>
        <taxon>Oscillospiraceae incertae sedis</taxon>
        <taxon>Candidatus Egerieicola</taxon>
    </lineage>
</organism>
<dbReference type="GO" id="GO:0051301">
    <property type="term" value="P:cell division"/>
    <property type="evidence" value="ECO:0007669"/>
    <property type="project" value="UniProtKB-KW"/>
</dbReference>
<gene>
    <name evidence="3" type="ORF">IAD19_01070</name>
</gene>
<keyword evidence="3" id="KW-0132">Cell division</keyword>
<evidence type="ECO:0000313" key="4">
    <source>
        <dbReference type="Proteomes" id="UP000824082"/>
    </source>
</evidence>
<evidence type="ECO:0000313" key="3">
    <source>
        <dbReference type="EMBL" id="HIU41125.1"/>
    </source>
</evidence>
<keyword evidence="2" id="KW-1133">Transmembrane helix</keyword>
<reference evidence="3" key="2">
    <citation type="journal article" date="2021" name="PeerJ">
        <title>Extensive microbial diversity within the chicken gut microbiome revealed by metagenomics and culture.</title>
        <authorList>
            <person name="Gilroy R."/>
            <person name="Ravi A."/>
            <person name="Getino M."/>
            <person name="Pursley I."/>
            <person name="Horton D.L."/>
            <person name="Alikhan N.F."/>
            <person name="Baker D."/>
            <person name="Gharbi K."/>
            <person name="Hall N."/>
            <person name="Watson M."/>
            <person name="Adriaenssens E.M."/>
            <person name="Foster-Nyarko E."/>
            <person name="Jarju S."/>
            <person name="Secka A."/>
            <person name="Antonio M."/>
            <person name="Oren A."/>
            <person name="Chaudhuri R.R."/>
            <person name="La Ragione R."/>
            <person name="Hildebrand F."/>
            <person name="Pallen M.J."/>
        </authorList>
    </citation>
    <scope>NUCLEOTIDE SEQUENCE</scope>
    <source>
        <strain evidence="3">4509</strain>
    </source>
</reference>
<name>A0A9D1LIS4_9FIRM</name>
<reference evidence="3" key="1">
    <citation type="submission" date="2020-10" db="EMBL/GenBank/DDBJ databases">
        <authorList>
            <person name="Gilroy R."/>
        </authorList>
    </citation>
    <scope>NUCLEOTIDE SEQUENCE</scope>
    <source>
        <strain evidence="3">4509</strain>
    </source>
</reference>
<dbReference type="Proteomes" id="UP000824082">
    <property type="component" value="Unassembled WGS sequence"/>
</dbReference>
<keyword evidence="3" id="KW-0131">Cell cycle</keyword>
<feature type="region of interest" description="Disordered" evidence="1">
    <location>
        <begin position="12"/>
        <end position="36"/>
    </location>
</feature>
<feature type="transmembrane region" description="Helical" evidence="2">
    <location>
        <begin position="46"/>
        <end position="70"/>
    </location>
</feature>
<feature type="compositionally biased region" description="Basic and acidic residues" evidence="1">
    <location>
        <begin position="15"/>
        <end position="32"/>
    </location>
</feature>